<name>A0A9Q1HCA5_HOLLE</name>
<dbReference type="PANTHER" id="PTHR12582">
    <property type="entry name" value="NETRIN RECEPTOR UNC5"/>
    <property type="match status" value="1"/>
</dbReference>
<proteinExistence type="predicted"/>
<reference evidence="2" key="1">
    <citation type="submission" date="2021-10" db="EMBL/GenBank/DDBJ databases">
        <title>Tropical sea cucumber genome reveals ecological adaptation and Cuvierian tubules defense mechanism.</title>
        <authorList>
            <person name="Chen T."/>
        </authorList>
    </citation>
    <scope>NUCLEOTIDE SEQUENCE</scope>
    <source>
        <strain evidence="2">Nanhai2018</strain>
        <tissue evidence="2">Muscle</tissue>
    </source>
</reference>
<dbReference type="GO" id="GO:0005042">
    <property type="term" value="F:netrin receptor activity"/>
    <property type="evidence" value="ECO:0007669"/>
    <property type="project" value="InterPro"/>
</dbReference>
<evidence type="ECO:0000256" key="1">
    <source>
        <dbReference type="SAM" id="MobiDB-lite"/>
    </source>
</evidence>
<gene>
    <name evidence="2" type="ORF">HOLleu_11404</name>
</gene>
<feature type="compositionally biased region" description="Basic residues" evidence="1">
    <location>
        <begin position="322"/>
        <end position="331"/>
    </location>
</feature>
<comment type="caution">
    <text evidence="2">The sequence shown here is derived from an EMBL/GenBank/DDBJ whole genome shotgun (WGS) entry which is preliminary data.</text>
</comment>
<feature type="region of interest" description="Disordered" evidence="1">
    <location>
        <begin position="268"/>
        <end position="331"/>
    </location>
</feature>
<dbReference type="InterPro" id="IPR037936">
    <property type="entry name" value="UNC5A-D"/>
</dbReference>
<protein>
    <recommendedName>
        <fullName evidence="4">Netrin receptor UNC5</fullName>
    </recommendedName>
</protein>
<sequence>MTIPDTKIVLNIPSNALPENSSGCVIKLRLLPRKVFKDPALTFASNSSVVVELLPNNLILQHPAQLTIPHCLFLEEKKTPTAKIYMSHHQEGCSPCWEEQPGLEYSIGCTHCIVWIKSFCWVTVKFDDKDVLGKHLILYSCGEKLMPDHKYAVTAVGYNPDLDGESKFLKLNKTMIVSQRSPFVFMKEGSHPLTVLLVQYSPEWKLWSPKNRLDIAFEGISSSFEHICKFVFEKTGESAQSLACLYQAFQEKGQQAIDLTLRTESLDSHQDFGSQMRDSSRQTQEVEGNRIQNPELDESQQETSSQGRHTSSYDIRDAAVRPKIHRAQKTE</sequence>
<feature type="compositionally biased region" description="Polar residues" evidence="1">
    <location>
        <begin position="301"/>
        <end position="313"/>
    </location>
</feature>
<evidence type="ECO:0008006" key="4">
    <source>
        <dbReference type="Google" id="ProtNLM"/>
    </source>
</evidence>
<organism evidence="2 3">
    <name type="scientific">Holothuria leucospilota</name>
    <name type="common">Black long sea cucumber</name>
    <name type="synonym">Mertensiothuria leucospilota</name>
    <dbReference type="NCBI Taxonomy" id="206669"/>
    <lineage>
        <taxon>Eukaryota</taxon>
        <taxon>Metazoa</taxon>
        <taxon>Echinodermata</taxon>
        <taxon>Eleutherozoa</taxon>
        <taxon>Echinozoa</taxon>
        <taxon>Holothuroidea</taxon>
        <taxon>Aspidochirotacea</taxon>
        <taxon>Aspidochirotida</taxon>
        <taxon>Holothuriidae</taxon>
        <taxon>Holothuria</taxon>
    </lineage>
</organism>
<dbReference type="PANTHER" id="PTHR12582:SF41">
    <property type="entry name" value="UNC5C-LIKE PROTEIN"/>
    <property type="match status" value="1"/>
</dbReference>
<dbReference type="Proteomes" id="UP001152320">
    <property type="component" value="Chromosome 4"/>
</dbReference>
<evidence type="ECO:0000313" key="2">
    <source>
        <dbReference type="EMBL" id="KAJ8044052.1"/>
    </source>
</evidence>
<dbReference type="EMBL" id="JAIZAY010000004">
    <property type="protein sequence ID" value="KAJ8044052.1"/>
    <property type="molecule type" value="Genomic_DNA"/>
</dbReference>
<dbReference type="Gene3D" id="2.60.220.30">
    <property type="match status" value="1"/>
</dbReference>
<keyword evidence="3" id="KW-1185">Reference proteome</keyword>
<dbReference type="GO" id="GO:0016020">
    <property type="term" value="C:membrane"/>
    <property type="evidence" value="ECO:0007669"/>
    <property type="project" value="InterPro"/>
</dbReference>
<dbReference type="AlphaFoldDB" id="A0A9Q1HCA5"/>
<evidence type="ECO:0000313" key="3">
    <source>
        <dbReference type="Proteomes" id="UP001152320"/>
    </source>
</evidence>
<accession>A0A9Q1HCA5</accession>
<feature type="compositionally biased region" description="Polar residues" evidence="1">
    <location>
        <begin position="271"/>
        <end position="292"/>
    </location>
</feature>